<dbReference type="HOGENOM" id="CLU_3055202_0_0_6"/>
<dbReference type="Gene3D" id="3.40.50.12780">
    <property type="entry name" value="N-terminal domain of ligase-like"/>
    <property type="match status" value="1"/>
</dbReference>
<dbReference type="AlphaFoldDB" id="F3FYB1"/>
<proteinExistence type="predicted"/>
<dbReference type="InterPro" id="IPR042099">
    <property type="entry name" value="ANL_N_sf"/>
</dbReference>
<name>F3FYB1_PSESX</name>
<comment type="caution">
    <text evidence="1">The sequence shown here is derived from an EMBL/GenBank/DDBJ whole genome shotgun (WGS) entry which is preliminary data.</text>
</comment>
<dbReference type="EMBL" id="AEAH01003354">
    <property type="protein sequence ID" value="EGH35203.1"/>
    <property type="molecule type" value="Genomic_DNA"/>
</dbReference>
<reference evidence="1 2" key="1">
    <citation type="journal article" date="2011" name="PLoS Pathog.">
        <title>Dynamic evolution of pathogenicity revealed by sequencing and comparative genomics of 19 Pseudomonas syringae isolates.</title>
        <authorList>
            <person name="Baltrus D.A."/>
            <person name="Nishimura M.T."/>
            <person name="Romanchuk A."/>
            <person name="Chang J.H."/>
            <person name="Mukhtar M.S."/>
            <person name="Cherkis K."/>
            <person name="Roach J."/>
            <person name="Grant S.R."/>
            <person name="Jones C.D."/>
            <person name="Dangl J.L."/>
        </authorList>
    </citation>
    <scope>NUCLEOTIDE SEQUENCE [LARGE SCALE GENOMIC DNA]</scope>
    <source>
        <strain evidence="2">M301072PT</strain>
    </source>
</reference>
<accession>F3FYB1</accession>
<dbReference type="SUPFAM" id="SSF56801">
    <property type="entry name" value="Acetyl-CoA synthetase-like"/>
    <property type="match status" value="1"/>
</dbReference>
<protein>
    <submittedName>
        <fullName evidence="1">Amino acid adenylation</fullName>
    </submittedName>
</protein>
<evidence type="ECO:0000313" key="2">
    <source>
        <dbReference type="Proteomes" id="UP000004471"/>
    </source>
</evidence>
<organism evidence="1 2">
    <name type="scientific">Pseudomonas syringae pv. japonica str. M301072</name>
    <dbReference type="NCBI Taxonomy" id="629262"/>
    <lineage>
        <taxon>Bacteria</taxon>
        <taxon>Pseudomonadati</taxon>
        <taxon>Pseudomonadota</taxon>
        <taxon>Gammaproteobacteria</taxon>
        <taxon>Pseudomonadales</taxon>
        <taxon>Pseudomonadaceae</taxon>
        <taxon>Pseudomonas</taxon>
        <taxon>Pseudomonas syringae</taxon>
    </lineage>
</organism>
<evidence type="ECO:0000313" key="1">
    <source>
        <dbReference type="EMBL" id="EGH35203.1"/>
    </source>
</evidence>
<gene>
    <name evidence="1" type="ORF">PSYJA_41887</name>
</gene>
<sequence>ETTVHVTYYPLQAADAERTGVSPIGRQIPDLQLYVLDALRQPVPLGVAGELYVG</sequence>
<feature type="non-terminal residue" evidence="1">
    <location>
        <position position="1"/>
    </location>
</feature>
<feature type="non-terminal residue" evidence="1">
    <location>
        <position position="54"/>
    </location>
</feature>
<dbReference type="Proteomes" id="UP000004471">
    <property type="component" value="Unassembled WGS sequence"/>
</dbReference>